<dbReference type="Gene3D" id="1.10.8.10">
    <property type="entry name" value="DNA helicase RuvA subunit, C-terminal domain"/>
    <property type="match status" value="1"/>
</dbReference>
<dbReference type="Pfam" id="PF17827">
    <property type="entry name" value="PrmC_N"/>
    <property type="match status" value="1"/>
</dbReference>
<evidence type="ECO:0000259" key="7">
    <source>
        <dbReference type="Pfam" id="PF17827"/>
    </source>
</evidence>
<dbReference type="PANTHER" id="PTHR18895:SF74">
    <property type="entry name" value="MTRF1L RELEASE FACTOR GLUTAMINE METHYLTRANSFERASE"/>
    <property type="match status" value="1"/>
</dbReference>
<dbReference type="InterPro" id="IPR004556">
    <property type="entry name" value="HemK-like"/>
</dbReference>
<evidence type="ECO:0000256" key="2">
    <source>
        <dbReference type="ARBA" id="ARBA00022603"/>
    </source>
</evidence>
<dbReference type="InterPro" id="IPR040758">
    <property type="entry name" value="PrmC_N"/>
</dbReference>
<dbReference type="NCBIfam" id="TIGR00536">
    <property type="entry name" value="hemK_fam"/>
    <property type="match status" value="1"/>
</dbReference>
<proteinExistence type="inferred from homology"/>
<dbReference type="InterPro" id="IPR007848">
    <property type="entry name" value="Small_mtfrase_dom"/>
</dbReference>
<evidence type="ECO:0000256" key="3">
    <source>
        <dbReference type="ARBA" id="ARBA00022679"/>
    </source>
</evidence>
<dbReference type="CDD" id="cd02440">
    <property type="entry name" value="AdoMet_MTases"/>
    <property type="match status" value="1"/>
</dbReference>
<dbReference type="PANTHER" id="PTHR18895">
    <property type="entry name" value="HEMK METHYLTRANSFERASE"/>
    <property type="match status" value="1"/>
</dbReference>
<evidence type="ECO:0000259" key="6">
    <source>
        <dbReference type="Pfam" id="PF05175"/>
    </source>
</evidence>
<organism evidence="8">
    <name type="scientific">hydrothermal vent metagenome</name>
    <dbReference type="NCBI Taxonomy" id="652676"/>
    <lineage>
        <taxon>unclassified sequences</taxon>
        <taxon>metagenomes</taxon>
        <taxon>ecological metagenomes</taxon>
    </lineage>
</organism>
<evidence type="ECO:0000256" key="5">
    <source>
        <dbReference type="ARBA" id="ARBA00048391"/>
    </source>
</evidence>
<dbReference type="GO" id="GO:0003676">
    <property type="term" value="F:nucleic acid binding"/>
    <property type="evidence" value="ECO:0007669"/>
    <property type="project" value="InterPro"/>
</dbReference>
<accession>A0A3B1CE40</accession>
<dbReference type="Pfam" id="PF05175">
    <property type="entry name" value="MTS"/>
    <property type="match status" value="1"/>
</dbReference>
<reference evidence="8" key="1">
    <citation type="submission" date="2018-06" db="EMBL/GenBank/DDBJ databases">
        <authorList>
            <person name="Zhirakovskaya E."/>
        </authorList>
    </citation>
    <scope>NUCLEOTIDE SEQUENCE</scope>
</reference>
<dbReference type="GO" id="GO:0032259">
    <property type="term" value="P:methylation"/>
    <property type="evidence" value="ECO:0007669"/>
    <property type="project" value="UniProtKB-KW"/>
</dbReference>
<feature type="domain" description="Methyltransferase small" evidence="6">
    <location>
        <begin position="107"/>
        <end position="208"/>
    </location>
</feature>
<dbReference type="HAMAP" id="MF_02126">
    <property type="entry name" value="RF_methyltr_PrmC"/>
    <property type="match status" value="1"/>
</dbReference>
<dbReference type="EMBL" id="UOGF01000042">
    <property type="protein sequence ID" value="VAX28726.1"/>
    <property type="molecule type" value="Genomic_DNA"/>
</dbReference>
<dbReference type="InterPro" id="IPR002052">
    <property type="entry name" value="DNA_methylase_N6_adenine_CS"/>
</dbReference>
<dbReference type="PROSITE" id="PS00092">
    <property type="entry name" value="N6_MTASE"/>
    <property type="match status" value="1"/>
</dbReference>
<dbReference type="SUPFAM" id="SSF53335">
    <property type="entry name" value="S-adenosyl-L-methionine-dependent methyltransferases"/>
    <property type="match status" value="1"/>
</dbReference>
<feature type="domain" description="Release factor glutamine methyltransferase N-terminal" evidence="7">
    <location>
        <begin position="15"/>
        <end position="85"/>
    </location>
</feature>
<name>A0A3B1CE40_9ZZZZ</name>
<dbReference type="Gene3D" id="3.40.50.150">
    <property type="entry name" value="Vaccinia Virus protein VP39"/>
    <property type="match status" value="1"/>
</dbReference>
<comment type="catalytic activity">
    <reaction evidence="5">
        <text>L-glutaminyl-[peptide chain release factor] + S-adenosyl-L-methionine = N(5)-methyl-L-glutaminyl-[peptide chain release factor] + S-adenosyl-L-homocysteine + H(+)</text>
        <dbReference type="Rhea" id="RHEA:42896"/>
        <dbReference type="Rhea" id="RHEA-COMP:10271"/>
        <dbReference type="Rhea" id="RHEA-COMP:10272"/>
        <dbReference type="ChEBI" id="CHEBI:15378"/>
        <dbReference type="ChEBI" id="CHEBI:30011"/>
        <dbReference type="ChEBI" id="CHEBI:57856"/>
        <dbReference type="ChEBI" id="CHEBI:59789"/>
        <dbReference type="ChEBI" id="CHEBI:61891"/>
        <dbReference type="EC" id="2.1.1.297"/>
    </reaction>
</comment>
<dbReference type="EC" id="2.1.1.297" evidence="1"/>
<dbReference type="AlphaFoldDB" id="A0A3B1CE40"/>
<dbReference type="InterPro" id="IPR029063">
    <property type="entry name" value="SAM-dependent_MTases_sf"/>
</dbReference>
<evidence type="ECO:0000313" key="8">
    <source>
        <dbReference type="EMBL" id="VAX28726.1"/>
    </source>
</evidence>
<keyword evidence="2 8" id="KW-0489">Methyltransferase</keyword>
<keyword evidence="4" id="KW-0949">S-adenosyl-L-methionine</keyword>
<evidence type="ECO:0000256" key="1">
    <source>
        <dbReference type="ARBA" id="ARBA00012771"/>
    </source>
</evidence>
<dbReference type="InterPro" id="IPR019874">
    <property type="entry name" value="RF_methyltr_PrmC"/>
</dbReference>
<dbReference type="InterPro" id="IPR050320">
    <property type="entry name" value="N5-glutamine_MTase"/>
</dbReference>
<gene>
    <name evidence="8" type="ORF">MNBD_NITROSPIRAE01-609</name>
</gene>
<sequence length="317" mass="35151">MQTVLTAEKRACISDLLEAGATFLEAHQIEAARLEAEHLLAARLNGNRLKLFLHAEHVVSETCRNGFLEDLARRAAHEPLQYIIGEVEFYGLPFCVSKGVFIPRPETELIVEEAQKLSTHPAKILDLCTGSGALAVALAVSFKDSAVTATELSKNALKIAQQNAEKNHCLSQITFLQGDLLDPLKKKGLDASGFDLIVSNPPYISEADRDTLPPEVRDYEPALALFAEDEGRAFYRRILFEAPDFLNDDGVILLELGHKQSQWLRHFIKNEINPSDKKVHLSFITDWAGIERIARIVFESGSLKNTSKSTAKEAVYG</sequence>
<dbReference type="NCBIfam" id="TIGR03534">
    <property type="entry name" value="RF_mod_PrmC"/>
    <property type="match status" value="1"/>
</dbReference>
<keyword evidence="3 8" id="KW-0808">Transferase</keyword>
<evidence type="ECO:0000256" key="4">
    <source>
        <dbReference type="ARBA" id="ARBA00022691"/>
    </source>
</evidence>
<protein>
    <recommendedName>
        <fullName evidence="1">peptide chain release factor N(5)-glutamine methyltransferase</fullName>
        <ecNumber evidence="1">2.1.1.297</ecNumber>
    </recommendedName>
</protein>
<dbReference type="GO" id="GO:0102559">
    <property type="term" value="F:peptide chain release factor N(5)-glutamine methyltransferase activity"/>
    <property type="evidence" value="ECO:0007669"/>
    <property type="project" value="UniProtKB-EC"/>
</dbReference>